<feature type="compositionally biased region" description="Low complexity" evidence="1">
    <location>
        <begin position="89"/>
        <end position="103"/>
    </location>
</feature>
<sequence>MSAAGFLDAQQSASVAAAKRRRSYGNAARVHGRSSGGGVSAVLYKSFRERFMSLSAGSSSDAGVSDYRVLRQRDAEAARVDDELSSNGSSSDAELSQLSSSSSVEDLFANETERRNWRQKTAPERSRSSRGKRRAGRKVSAHFPFHSLEHIVVEQLLTFKYSDQFSLDQLLALCA</sequence>
<reference evidence="2" key="1">
    <citation type="journal article" date="2021" name="Mol. Ecol. Resour.">
        <title>Phylogenomic analyses of the genus Drosophila reveals genomic signals of climate adaptation.</title>
        <authorList>
            <person name="Li F."/>
            <person name="Rane R.V."/>
            <person name="Luria V."/>
            <person name="Xiong Z."/>
            <person name="Chen J."/>
            <person name="Li Z."/>
            <person name="Catullo R.A."/>
            <person name="Griffin P.C."/>
            <person name="Schiffer M."/>
            <person name="Pearce S."/>
            <person name="Lee S.F."/>
            <person name="McElroy K."/>
            <person name="Stocker A."/>
            <person name="Shirriffs J."/>
            <person name="Cockerell F."/>
            <person name="Coppin C."/>
            <person name="Sgro C.M."/>
            <person name="Karger A."/>
            <person name="Cain J.W."/>
            <person name="Weber J.A."/>
            <person name="Santpere G."/>
            <person name="Kirschner M.W."/>
            <person name="Hoffmann A.A."/>
            <person name="Oakeshott J.G."/>
            <person name="Zhang G."/>
        </authorList>
    </citation>
    <scope>NUCLEOTIDE SEQUENCE</scope>
    <source>
        <strain evidence="2">BGI-SZ-2011g</strain>
    </source>
</reference>
<gene>
    <name evidence="2" type="ORF">KR093_000201</name>
</gene>
<name>A0AAD4PIG6_9MUSC</name>
<dbReference type="EMBL" id="JAJJHW010002585">
    <property type="protein sequence ID" value="KAH8369575.1"/>
    <property type="molecule type" value="Genomic_DNA"/>
</dbReference>
<feature type="compositionally biased region" description="Basic residues" evidence="1">
    <location>
        <begin position="128"/>
        <end position="138"/>
    </location>
</feature>
<evidence type="ECO:0000313" key="3">
    <source>
        <dbReference type="Proteomes" id="UP001200034"/>
    </source>
</evidence>
<dbReference type="Proteomes" id="UP001200034">
    <property type="component" value="Unassembled WGS sequence"/>
</dbReference>
<keyword evidence="3" id="KW-1185">Reference proteome</keyword>
<feature type="region of interest" description="Disordered" evidence="1">
    <location>
        <begin position="18"/>
        <end position="38"/>
    </location>
</feature>
<organism evidence="2 3">
    <name type="scientific">Drosophila rubida</name>
    <dbReference type="NCBI Taxonomy" id="30044"/>
    <lineage>
        <taxon>Eukaryota</taxon>
        <taxon>Metazoa</taxon>
        <taxon>Ecdysozoa</taxon>
        <taxon>Arthropoda</taxon>
        <taxon>Hexapoda</taxon>
        <taxon>Insecta</taxon>
        <taxon>Pterygota</taxon>
        <taxon>Neoptera</taxon>
        <taxon>Endopterygota</taxon>
        <taxon>Diptera</taxon>
        <taxon>Brachycera</taxon>
        <taxon>Muscomorpha</taxon>
        <taxon>Ephydroidea</taxon>
        <taxon>Drosophilidae</taxon>
        <taxon>Drosophila</taxon>
    </lineage>
</organism>
<feature type="compositionally biased region" description="Basic and acidic residues" evidence="1">
    <location>
        <begin position="111"/>
        <end position="127"/>
    </location>
</feature>
<dbReference type="AlphaFoldDB" id="A0AAD4PIG6"/>
<evidence type="ECO:0000256" key="1">
    <source>
        <dbReference type="SAM" id="MobiDB-lite"/>
    </source>
</evidence>
<evidence type="ECO:0000313" key="2">
    <source>
        <dbReference type="EMBL" id="KAH8369575.1"/>
    </source>
</evidence>
<protein>
    <submittedName>
        <fullName evidence="2">Uncharacterized protein</fullName>
    </submittedName>
</protein>
<comment type="caution">
    <text evidence="2">The sequence shown here is derived from an EMBL/GenBank/DDBJ whole genome shotgun (WGS) entry which is preliminary data.</text>
</comment>
<proteinExistence type="predicted"/>
<feature type="region of interest" description="Disordered" evidence="1">
    <location>
        <begin position="77"/>
        <end position="138"/>
    </location>
</feature>
<accession>A0AAD4PIG6</accession>